<evidence type="ECO:0000313" key="1">
    <source>
        <dbReference type="EMBL" id="KAF6164181.1"/>
    </source>
</evidence>
<reference evidence="1 2" key="1">
    <citation type="journal article" date="2020" name="IScience">
        <title>Genome Sequencing of the Endangered Kingdonia uniflora (Circaeasteraceae, Ranunculales) Reveals Potential Mechanisms of Evolutionary Specialization.</title>
        <authorList>
            <person name="Sun Y."/>
            <person name="Deng T."/>
            <person name="Zhang A."/>
            <person name="Moore M.J."/>
            <person name="Landis J.B."/>
            <person name="Lin N."/>
            <person name="Zhang H."/>
            <person name="Zhang X."/>
            <person name="Huang J."/>
            <person name="Zhang X."/>
            <person name="Sun H."/>
            <person name="Wang H."/>
        </authorList>
    </citation>
    <scope>NUCLEOTIDE SEQUENCE [LARGE SCALE GENOMIC DNA]</scope>
    <source>
        <strain evidence="1">TB1705</strain>
        <tissue evidence="1">Leaf</tissue>
    </source>
</reference>
<dbReference type="AlphaFoldDB" id="A0A7J7NAD1"/>
<accession>A0A7J7NAD1</accession>
<dbReference type="Proteomes" id="UP000541444">
    <property type="component" value="Unassembled WGS sequence"/>
</dbReference>
<keyword evidence="2" id="KW-1185">Reference proteome</keyword>
<organism evidence="1 2">
    <name type="scientific">Kingdonia uniflora</name>
    <dbReference type="NCBI Taxonomy" id="39325"/>
    <lineage>
        <taxon>Eukaryota</taxon>
        <taxon>Viridiplantae</taxon>
        <taxon>Streptophyta</taxon>
        <taxon>Embryophyta</taxon>
        <taxon>Tracheophyta</taxon>
        <taxon>Spermatophyta</taxon>
        <taxon>Magnoliopsida</taxon>
        <taxon>Ranunculales</taxon>
        <taxon>Circaeasteraceae</taxon>
        <taxon>Kingdonia</taxon>
    </lineage>
</organism>
<name>A0A7J7NAD1_9MAGN</name>
<sequence>MVEAPLETPTLINGGGREEEMGGVKCELFVVDPWSLQFPSGDVSLEDLIYVSHECSKMEFLKLPDFSCPSTEHEAEFPKLCEEMVKIRVP</sequence>
<comment type="caution">
    <text evidence="1">The sequence shown here is derived from an EMBL/GenBank/DDBJ whole genome shotgun (WGS) entry which is preliminary data.</text>
</comment>
<gene>
    <name evidence="1" type="ORF">GIB67_010151</name>
</gene>
<dbReference type="EMBL" id="JACGCM010000938">
    <property type="protein sequence ID" value="KAF6164181.1"/>
    <property type="molecule type" value="Genomic_DNA"/>
</dbReference>
<evidence type="ECO:0000313" key="2">
    <source>
        <dbReference type="Proteomes" id="UP000541444"/>
    </source>
</evidence>
<protein>
    <submittedName>
        <fullName evidence="1">Uncharacterized protein</fullName>
    </submittedName>
</protein>
<proteinExistence type="predicted"/>